<organism evidence="1 2">
    <name type="scientific">Microctonus hyperodae</name>
    <name type="common">Parasitoid wasp</name>
    <dbReference type="NCBI Taxonomy" id="165561"/>
    <lineage>
        <taxon>Eukaryota</taxon>
        <taxon>Metazoa</taxon>
        <taxon>Ecdysozoa</taxon>
        <taxon>Arthropoda</taxon>
        <taxon>Hexapoda</taxon>
        <taxon>Insecta</taxon>
        <taxon>Pterygota</taxon>
        <taxon>Neoptera</taxon>
        <taxon>Endopterygota</taxon>
        <taxon>Hymenoptera</taxon>
        <taxon>Apocrita</taxon>
        <taxon>Ichneumonoidea</taxon>
        <taxon>Braconidae</taxon>
        <taxon>Euphorinae</taxon>
        <taxon>Microctonus</taxon>
    </lineage>
</organism>
<dbReference type="EMBL" id="JAQQBR010001831">
    <property type="protein sequence ID" value="KAK0167766.1"/>
    <property type="molecule type" value="Genomic_DNA"/>
</dbReference>
<accession>A0AA39FE24</accession>
<name>A0AA39FE24_MICHY</name>
<keyword evidence="2" id="KW-1185">Reference proteome</keyword>
<reference evidence="1" key="2">
    <citation type="submission" date="2023-03" db="EMBL/GenBank/DDBJ databases">
        <authorList>
            <person name="Inwood S.N."/>
            <person name="Skelly J.G."/>
            <person name="Guhlin J."/>
            <person name="Harrop T.W.R."/>
            <person name="Goldson S.G."/>
            <person name="Dearden P.K."/>
        </authorList>
    </citation>
    <scope>NUCLEOTIDE SEQUENCE</scope>
    <source>
        <strain evidence="1">Lincoln</strain>
        <tissue evidence="1">Whole body</tissue>
    </source>
</reference>
<evidence type="ECO:0000313" key="1">
    <source>
        <dbReference type="EMBL" id="KAK0167766.1"/>
    </source>
</evidence>
<gene>
    <name evidence="1" type="ORF">PV327_001630</name>
</gene>
<dbReference type="AlphaFoldDB" id="A0AA39FE24"/>
<sequence>MRYSCGGNDHPDSKMFAQVYRLAASFSLIRPPRECNISGTDLLRSLVEAKEVLISSNKDSKDLWYQSIDDMLENTEPKLEGTDADHDNEAVINDVVQSYIAGYIVRKLKKNCEVYEMFAMYTNECGSWPRIGEK</sequence>
<protein>
    <submittedName>
        <fullName evidence="1">Uncharacterized protein</fullName>
    </submittedName>
</protein>
<reference evidence="1" key="1">
    <citation type="journal article" date="2023" name="bioRxiv">
        <title>Scaffold-level genome assemblies of two parasitoid biocontrol wasps reveal the parthenogenesis mechanism and an associated novel virus.</title>
        <authorList>
            <person name="Inwood S."/>
            <person name="Skelly J."/>
            <person name="Guhlin J."/>
            <person name="Harrop T."/>
            <person name="Goldson S."/>
            <person name="Dearden P."/>
        </authorList>
    </citation>
    <scope>NUCLEOTIDE SEQUENCE</scope>
    <source>
        <strain evidence="1">Lincoln</strain>
        <tissue evidence="1">Whole body</tissue>
    </source>
</reference>
<comment type="caution">
    <text evidence="1">The sequence shown here is derived from an EMBL/GenBank/DDBJ whole genome shotgun (WGS) entry which is preliminary data.</text>
</comment>
<proteinExistence type="predicted"/>
<dbReference type="Proteomes" id="UP001168972">
    <property type="component" value="Unassembled WGS sequence"/>
</dbReference>
<evidence type="ECO:0000313" key="2">
    <source>
        <dbReference type="Proteomes" id="UP001168972"/>
    </source>
</evidence>